<keyword evidence="8" id="KW-0519">Myristate</keyword>
<evidence type="ECO:0000256" key="12">
    <source>
        <dbReference type="ARBA" id="ARBA00022786"/>
    </source>
</evidence>
<dbReference type="EMBL" id="CP031387">
    <property type="protein sequence ID" value="QPH01716.1"/>
    <property type="molecule type" value="Genomic_DNA"/>
</dbReference>
<evidence type="ECO:0000256" key="13">
    <source>
        <dbReference type="ARBA" id="ARBA00022833"/>
    </source>
</evidence>
<name>A0A7S9PVX9_EPIFF</name>
<keyword evidence="11 17" id="KW-0863">Zinc-finger</keyword>
<dbReference type="PANTHER" id="PTHR46661:SF4">
    <property type="entry name" value="RING-TYPE DOMAIN-CONTAINING PROTEIN"/>
    <property type="match status" value="1"/>
</dbReference>
<evidence type="ECO:0000256" key="10">
    <source>
        <dbReference type="ARBA" id="ARBA00022753"/>
    </source>
</evidence>
<feature type="compositionally biased region" description="Polar residues" evidence="18">
    <location>
        <begin position="28"/>
        <end position="39"/>
    </location>
</feature>
<organism evidence="21 22">
    <name type="scientific">Epichloe festucae (strain Fl1)</name>
    <dbReference type="NCBI Taxonomy" id="877507"/>
    <lineage>
        <taxon>Eukaryota</taxon>
        <taxon>Fungi</taxon>
        <taxon>Dikarya</taxon>
        <taxon>Ascomycota</taxon>
        <taxon>Pezizomycotina</taxon>
        <taxon>Sordariomycetes</taxon>
        <taxon>Hypocreomycetidae</taxon>
        <taxon>Hypocreales</taxon>
        <taxon>Clavicipitaceae</taxon>
        <taxon>Epichloe</taxon>
    </lineage>
</organism>
<dbReference type="GO" id="GO:0070936">
    <property type="term" value="P:protein K48-linked ubiquitination"/>
    <property type="evidence" value="ECO:0007669"/>
    <property type="project" value="TreeGrafter"/>
</dbReference>
<dbReference type="GO" id="GO:0043161">
    <property type="term" value="P:proteasome-mediated ubiquitin-dependent protein catabolic process"/>
    <property type="evidence" value="ECO:0007669"/>
    <property type="project" value="TreeGrafter"/>
</dbReference>
<feature type="compositionally biased region" description="Low complexity" evidence="18">
    <location>
        <begin position="423"/>
        <end position="432"/>
    </location>
</feature>
<feature type="domain" description="FYVE-type" evidence="20">
    <location>
        <begin position="213"/>
        <end position="304"/>
    </location>
</feature>
<evidence type="ECO:0000256" key="6">
    <source>
        <dbReference type="ARBA" id="ARBA00012483"/>
    </source>
</evidence>
<sequence length="567" mass="61882">MSSPQGGSGSVHHDGPRDGGNTAERPTYATSSTTQSTIHADSETSRTDATESHHLEQETSGGLASPQDHHTLTETEADDGVPSGRNNNSERSTSHSTTPTPAPPVAHVPQVVAQPEATRVQVQGMSTPPAHGPSTQERYRAAYSRARSENVRQNELFGPGLQLYAPNDNYPQSTVVEGQGEASRRGSQDVRGVRPRDEVTSMPEYALPRWQPDVEVTYCPICRTQFSFFVRKHHCRKCGRVVCATCSPHRIIIPHQYIVRPPGSDISMPPSLLVDELGSGYFESSALSGGERVRLCNPCVPDPNTAPPQSPSSPSIGPNSPSSHSRSRSSLAGSQGVAHPSNRFGALFTPADNAEPLRHYSRARSITMNPAAPNSSSATTSAHHMSAPDTDERETIQRLLRRFQEVGNATSPRHRHRHRHSSFGHASTASSSRQQALPPPPPIAEEDECPVCHRELPVRSLPNSEFLREAHINTCIQAHSTYGSPRRPRGEETAPVVPRRSGMYVYSATEKDCVDDAECTICLEEFTVGIPMARLECLCRFHKSCISAWFVNHPGRCPVHQHDGFGF</sequence>
<keyword evidence="22" id="KW-1185">Reference proteome</keyword>
<dbReference type="OrthoDB" id="660555at2759"/>
<dbReference type="Pfam" id="PF01363">
    <property type="entry name" value="FYVE"/>
    <property type="match status" value="1"/>
</dbReference>
<dbReference type="Gene3D" id="3.30.40.10">
    <property type="entry name" value="Zinc/RING finger domain, C3HC4 (zinc finger)"/>
    <property type="match status" value="2"/>
</dbReference>
<comment type="pathway">
    <text evidence="5">Protein modification; protein ubiquitination.</text>
</comment>
<evidence type="ECO:0000256" key="9">
    <source>
        <dbReference type="ARBA" id="ARBA00022723"/>
    </source>
</evidence>
<protein>
    <recommendedName>
        <fullName evidence="6">RING-type E3 ubiquitin transferase</fullName>
        <ecNumber evidence="6">2.3.2.27</ecNumber>
    </recommendedName>
</protein>
<keyword evidence="15" id="KW-0458">Lysosome</keyword>
<feature type="compositionally biased region" description="Low complexity" evidence="18">
    <location>
        <begin position="368"/>
        <end position="387"/>
    </location>
</feature>
<evidence type="ECO:0000259" key="19">
    <source>
        <dbReference type="PROSITE" id="PS50089"/>
    </source>
</evidence>
<dbReference type="GO" id="GO:0008270">
    <property type="term" value="F:zinc ion binding"/>
    <property type="evidence" value="ECO:0007669"/>
    <property type="project" value="UniProtKB-KW"/>
</dbReference>
<evidence type="ECO:0000256" key="18">
    <source>
        <dbReference type="SAM" id="MobiDB-lite"/>
    </source>
</evidence>
<dbReference type="GO" id="GO:0005768">
    <property type="term" value="C:endosome"/>
    <property type="evidence" value="ECO:0007669"/>
    <property type="project" value="UniProtKB-SubCell"/>
</dbReference>
<feature type="compositionally biased region" description="Basic and acidic residues" evidence="18">
    <location>
        <begin position="40"/>
        <end position="57"/>
    </location>
</feature>
<comment type="subcellular location">
    <subcellularLocation>
        <location evidence="3">Endosome</location>
    </subcellularLocation>
    <subcellularLocation>
        <location evidence="4">Lysosome</location>
    </subcellularLocation>
    <subcellularLocation>
        <location evidence="2">Membrane</location>
        <topology evidence="2">Peripheral membrane protein</topology>
    </subcellularLocation>
</comment>
<dbReference type="PROSITE" id="PS50089">
    <property type="entry name" value="ZF_RING_2"/>
    <property type="match status" value="1"/>
</dbReference>
<feature type="region of interest" description="Disordered" evidence="18">
    <location>
        <begin position="1"/>
        <end position="106"/>
    </location>
</feature>
<dbReference type="CDD" id="cd15737">
    <property type="entry name" value="FYVE2_Vac1p_like"/>
    <property type="match status" value="1"/>
</dbReference>
<dbReference type="InterPro" id="IPR000306">
    <property type="entry name" value="Znf_FYVE"/>
</dbReference>
<keyword evidence="16" id="KW-0449">Lipoprotein</keyword>
<dbReference type="EC" id="2.3.2.27" evidence="6"/>
<dbReference type="SMART" id="SM00184">
    <property type="entry name" value="RING"/>
    <property type="match status" value="1"/>
</dbReference>
<dbReference type="InterPro" id="IPR051878">
    <property type="entry name" value="ZNRF_ubiq-protein_ligase"/>
</dbReference>
<evidence type="ECO:0000256" key="16">
    <source>
        <dbReference type="ARBA" id="ARBA00023288"/>
    </source>
</evidence>
<evidence type="ECO:0000256" key="17">
    <source>
        <dbReference type="PROSITE-ProRule" id="PRU00175"/>
    </source>
</evidence>
<feature type="region of interest" description="Disordered" evidence="18">
    <location>
        <begin position="298"/>
        <end position="349"/>
    </location>
</feature>
<dbReference type="GO" id="GO:0016020">
    <property type="term" value="C:membrane"/>
    <property type="evidence" value="ECO:0007669"/>
    <property type="project" value="UniProtKB-SubCell"/>
</dbReference>
<feature type="region of interest" description="Disordered" evidence="18">
    <location>
        <begin position="407"/>
        <end position="447"/>
    </location>
</feature>
<dbReference type="SUPFAM" id="SSF57903">
    <property type="entry name" value="FYVE/PHD zinc finger"/>
    <property type="match status" value="1"/>
</dbReference>
<dbReference type="PROSITE" id="PS50178">
    <property type="entry name" value="ZF_FYVE"/>
    <property type="match status" value="1"/>
</dbReference>
<keyword evidence="7" id="KW-0808">Transferase</keyword>
<keyword evidence="9" id="KW-0479">Metal-binding</keyword>
<evidence type="ECO:0000256" key="11">
    <source>
        <dbReference type="ARBA" id="ARBA00022771"/>
    </source>
</evidence>
<dbReference type="PANTHER" id="PTHR46661">
    <property type="entry name" value="E3 UBIQUITIN-PROTEIN LIGASE ZNRF1-LIKE PROTEIN"/>
    <property type="match status" value="1"/>
</dbReference>
<feature type="compositionally biased region" description="Pro residues" evidence="18">
    <location>
        <begin position="300"/>
        <end position="311"/>
    </location>
</feature>
<keyword evidence="13" id="KW-0862">Zinc</keyword>
<evidence type="ECO:0000256" key="8">
    <source>
        <dbReference type="ARBA" id="ARBA00022707"/>
    </source>
</evidence>
<dbReference type="GO" id="GO:0061630">
    <property type="term" value="F:ubiquitin protein ligase activity"/>
    <property type="evidence" value="ECO:0007669"/>
    <property type="project" value="UniProtKB-EC"/>
</dbReference>
<keyword evidence="12" id="KW-0833">Ubl conjugation pathway</keyword>
<keyword evidence="10" id="KW-0967">Endosome</keyword>
<evidence type="ECO:0000256" key="1">
    <source>
        <dbReference type="ARBA" id="ARBA00000900"/>
    </source>
</evidence>
<gene>
    <name evidence="21" type="ORF">C2857_005919</name>
</gene>
<dbReference type="InterPro" id="IPR011011">
    <property type="entry name" value="Znf_FYVE_PHD"/>
</dbReference>
<dbReference type="InterPro" id="IPR013083">
    <property type="entry name" value="Znf_RING/FYVE/PHD"/>
</dbReference>
<accession>A0A7S9PVX9</accession>
<evidence type="ECO:0000256" key="2">
    <source>
        <dbReference type="ARBA" id="ARBA00004170"/>
    </source>
</evidence>
<evidence type="ECO:0000256" key="15">
    <source>
        <dbReference type="ARBA" id="ARBA00023228"/>
    </source>
</evidence>
<evidence type="ECO:0000256" key="14">
    <source>
        <dbReference type="ARBA" id="ARBA00023136"/>
    </source>
</evidence>
<feature type="compositionally biased region" description="Basic and acidic residues" evidence="18">
    <location>
        <begin position="182"/>
        <end position="198"/>
    </location>
</feature>
<feature type="domain" description="RING-type" evidence="19">
    <location>
        <begin position="519"/>
        <end position="561"/>
    </location>
</feature>
<evidence type="ECO:0000313" key="21">
    <source>
        <dbReference type="EMBL" id="QPH01716.1"/>
    </source>
</evidence>
<dbReference type="Pfam" id="PF13639">
    <property type="entry name" value="zf-RING_2"/>
    <property type="match status" value="1"/>
</dbReference>
<dbReference type="CDD" id="cd16489">
    <property type="entry name" value="mRING-CH-C4HC2H_ZNRF"/>
    <property type="match status" value="1"/>
</dbReference>
<evidence type="ECO:0000256" key="7">
    <source>
        <dbReference type="ARBA" id="ARBA00022679"/>
    </source>
</evidence>
<dbReference type="AlphaFoldDB" id="A0A7S9PVX9"/>
<evidence type="ECO:0000256" key="4">
    <source>
        <dbReference type="ARBA" id="ARBA00004371"/>
    </source>
</evidence>
<dbReference type="Proteomes" id="UP000594364">
    <property type="component" value="Chromosome 3"/>
</dbReference>
<dbReference type="InterPro" id="IPR001841">
    <property type="entry name" value="Znf_RING"/>
</dbReference>
<evidence type="ECO:0000256" key="5">
    <source>
        <dbReference type="ARBA" id="ARBA00004906"/>
    </source>
</evidence>
<evidence type="ECO:0000259" key="20">
    <source>
        <dbReference type="PROSITE" id="PS50178"/>
    </source>
</evidence>
<feature type="region of interest" description="Disordered" evidence="18">
    <location>
        <begin position="173"/>
        <end position="198"/>
    </location>
</feature>
<dbReference type="InterPro" id="IPR017455">
    <property type="entry name" value="Znf_FYVE-rel"/>
</dbReference>
<dbReference type="SMART" id="SM00064">
    <property type="entry name" value="FYVE"/>
    <property type="match status" value="1"/>
</dbReference>
<feature type="compositionally biased region" description="Basic residues" evidence="18">
    <location>
        <begin position="412"/>
        <end position="422"/>
    </location>
</feature>
<reference evidence="21 22" key="1">
    <citation type="journal article" date="2018" name="PLoS Genet.">
        <title>Repeat elements organise 3D genome structure and mediate transcription in the filamentous fungus Epichloe festucae.</title>
        <authorList>
            <person name="Winter D.J."/>
            <person name="Ganley A.R.D."/>
            <person name="Young C.A."/>
            <person name="Liachko I."/>
            <person name="Schardl C.L."/>
            <person name="Dupont P.Y."/>
            <person name="Berry D."/>
            <person name="Ram A."/>
            <person name="Scott B."/>
            <person name="Cox M.P."/>
        </authorList>
    </citation>
    <scope>NUCLEOTIDE SEQUENCE [LARGE SCALE GENOMIC DNA]</scope>
    <source>
        <strain evidence="21 22">Fl1</strain>
    </source>
</reference>
<proteinExistence type="predicted"/>
<evidence type="ECO:0000313" key="22">
    <source>
        <dbReference type="Proteomes" id="UP000594364"/>
    </source>
</evidence>
<evidence type="ECO:0000256" key="3">
    <source>
        <dbReference type="ARBA" id="ARBA00004177"/>
    </source>
</evidence>
<keyword evidence="14" id="KW-0472">Membrane</keyword>
<dbReference type="SUPFAM" id="SSF57850">
    <property type="entry name" value="RING/U-box"/>
    <property type="match status" value="1"/>
</dbReference>
<comment type="catalytic activity">
    <reaction evidence="1">
        <text>S-ubiquitinyl-[E2 ubiquitin-conjugating enzyme]-L-cysteine + [acceptor protein]-L-lysine = [E2 ubiquitin-conjugating enzyme]-L-cysteine + N(6)-ubiquitinyl-[acceptor protein]-L-lysine.</text>
        <dbReference type="EC" id="2.3.2.27"/>
    </reaction>
</comment>
<feature type="region of interest" description="Disordered" evidence="18">
    <location>
        <begin position="368"/>
        <end position="392"/>
    </location>
</feature>
<feature type="compositionally biased region" description="Low complexity" evidence="18">
    <location>
        <begin position="312"/>
        <end position="330"/>
    </location>
</feature>